<proteinExistence type="inferred from homology"/>
<keyword evidence="3 4" id="KW-0539">Nucleus</keyword>
<dbReference type="PIRSF" id="PIRSF023577">
    <property type="entry name" value="ENOS_interacting"/>
    <property type="match status" value="1"/>
</dbReference>
<dbReference type="Proteomes" id="UP001175271">
    <property type="component" value="Unassembled WGS sequence"/>
</dbReference>
<dbReference type="Pfam" id="PF15906">
    <property type="entry name" value="zf-NOSIP"/>
    <property type="match status" value="1"/>
</dbReference>
<comment type="caution">
    <text evidence="7">The sequence shown here is derived from an EMBL/GenBank/DDBJ whole genome shotgun (WGS) entry which is preliminary data.</text>
</comment>
<evidence type="ECO:0000313" key="7">
    <source>
        <dbReference type="EMBL" id="KAK0400666.1"/>
    </source>
</evidence>
<dbReference type="PANTHER" id="PTHR13063">
    <property type="entry name" value="ENOS INTERACTING PROTEIN"/>
    <property type="match status" value="1"/>
</dbReference>
<gene>
    <name evidence="7" type="ORF">QR680_015380</name>
</gene>
<dbReference type="Gene3D" id="3.30.40.10">
    <property type="entry name" value="Zinc/RING finger domain, C3HC4 (zinc finger)"/>
    <property type="match status" value="2"/>
</dbReference>
<dbReference type="PANTHER" id="PTHR13063:SF10">
    <property type="entry name" value="NITRIC OXIDE SYNTHASE-INTERACTING PROTEIN"/>
    <property type="match status" value="1"/>
</dbReference>
<dbReference type="SUPFAM" id="SSF57850">
    <property type="entry name" value="RING/U-box"/>
    <property type="match status" value="2"/>
</dbReference>
<feature type="compositionally biased region" description="Basic and acidic residues" evidence="5">
    <location>
        <begin position="94"/>
        <end position="116"/>
    </location>
</feature>
<feature type="domain" description="Nitric oxide synthase-interacting protein zinc-finger" evidence="6">
    <location>
        <begin position="4"/>
        <end position="78"/>
    </location>
</feature>
<feature type="compositionally biased region" description="Polar residues" evidence="5">
    <location>
        <begin position="147"/>
        <end position="158"/>
    </location>
</feature>
<keyword evidence="8" id="KW-1185">Reference proteome</keyword>
<evidence type="ECO:0000256" key="5">
    <source>
        <dbReference type="SAM" id="MobiDB-lite"/>
    </source>
</evidence>
<evidence type="ECO:0000259" key="6">
    <source>
        <dbReference type="Pfam" id="PF15906"/>
    </source>
</evidence>
<comment type="similarity">
    <text evidence="2 4">Belongs to the NOSIP family.</text>
</comment>
<dbReference type="CDD" id="cd16662">
    <property type="entry name" value="RING-Ubox2_NOSIP"/>
    <property type="match status" value="1"/>
</dbReference>
<dbReference type="FunFam" id="3.30.40.10:FF:000601">
    <property type="entry name" value="Nitric oxide synthase-interacting protein homolog"/>
    <property type="match status" value="1"/>
</dbReference>
<organism evidence="7 8">
    <name type="scientific">Steinernema hermaphroditum</name>
    <dbReference type="NCBI Taxonomy" id="289476"/>
    <lineage>
        <taxon>Eukaryota</taxon>
        <taxon>Metazoa</taxon>
        <taxon>Ecdysozoa</taxon>
        <taxon>Nematoda</taxon>
        <taxon>Chromadorea</taxon>
        <taxon>Rhabditida</taxon>
        <taxon>Tylenchina</taxon>
        <taxon>Panagrolaimomorpha</taxon>
        <taxon>Strongyloidoidea</taxon>
        <taxon>Steinernematidae</taxon>
        <taxon>Steinernema</taxon>
    </lineage>
</organism>
<dbReference type="AlphaFoldDB" id="A0AA39LK46"/>
<evidence type="ECO:0000256" key="1">
    <source>
        <dbReference type="ARBA" id="ARBA00004123"/>
    </source>
</evidence>
<accession>A0AA39LK46</accession>
<dbReference type="EMBL" id="JAUCMV010000004">
    <property type="protein sequence ID" value="KAK0400666.1"/>
    <property type="molecule type" value="Genomic_DNA"/>
</dbReference>
<dbReference type="CDD" id="cd16661">
    <property type="entry name" value="RING-Ubox1_NOSIP"/>
    <property type="match status" value="1"/>
</dbReference>
<dbReference type="InterPro" id="IPR013083">
    <property type="entry name" value="Znf_RING/FYVE/PHD"/>
</dbReference>
<dbReference type="GO" id="GO:0005634">
    <property type="term" value="C:nucleus"/>
    <property type="evidence" value="ECO:0007669"/>
    <property type="project" value="UniProtKB-SubCell"/>
</dbReference>
<evidence type="ECO:0000256" key="4">
    <source>
        <dbReference type="PIRNR" id="PIRNR023577"/>
    </source>
</evidence>
<dbReference type="InterPro" id="IPR031790">
    <property type="entry name" value="Znf-NOSIP"/>
</dbReference>
<evidence type="ECO:0000313" key="8">
    <source>
        <dbReference type="Proteomes" id="UP001175271"/>
    </source>
</evidence>
<reference evidence="7" key="1">
    <citation type="submission" date="2023-06" db="EMBL/GenBank/DDBJ databases">
        <title>Genomic analysis of the entomopathogenic nematode Steinernema hermaphroditum.</title>
        <authorList>
            <person name="Schwarz E.M."/>
            <person name="Heppert J.K."/>
            <person name="Baniya A."/>
            <person name="Schwartz H.T."/>
            <person name="Tan C.-H."/>
            <person name="Antoshechkin I."/>
            <person name="Sternberg P.W."/>
            <person name="Goodrich-Blair H."/>
            <person name="Dillman A.R."/>
        </authorList>
    </citation>
    <scope>NUCLEOTIDE SEQUENCE</scope>
    <source>
        <strain evidence="7">PS9179</strain>
        <tissue evidence="7">Whole animal</tissue>
    </source>
</reference>
<evidence type="ECO:0000256" key="3">
    <source>
        <dbReference type="ARBA" id="ARBA00023242"/>
    </source>
</evidence>
<protein>
    <recommendedName>
        <fullName evidence="4">Nitric oxide synthase-interacting protein homolog</fullName>
    </recommendedName>
</protein>
<comment type="subcellular location">
    <subcellularLocation>
        <location evidence="1 4">Nucleus</location>
    </subcellularLocation>
</comment>
<dbReference type="GO" id="GO:0061630">
    <property type="term" value="F:ubiquitin protein ligase activity"/>
    <property type="evidence" value="ECO:0007669"/>
    <property type="project" value="InterPro"/>
</dbReference>
<name>A0AA39LK46_9BILA</name>
<sequence length="310" mass="34702">MTRHGKNCTASSVYSYAERRKDAKASGYGTLRARLGADSVKEFDCCSLTLQPCRDPVVTPNGYIFDKEAVIEYMVQQKKENARKLKEWEKQNKLEQEKAAVKSEEANEEKKRKFTEQEGCLPSANNATERKRKMPREEGTYVAGAGPSSSKDSFQSVSNMAGENKNKNGSFWVPALATTAEASKLEKPQQKVLCPVSGRVLKLKEFMPVKFTPVDKNDDGKRVFHKKDRYMCPVTHDILTNTTPCAYLKTSQVVVTMECVEKIIKKDMIDPISGAKLEESDIIELQRGGTGFSATNKVEAKLVRPQLELT</sequence>
<feature type="region of interest" description="Disordered" evidence="5">
    <location>
        <begin position="94"/>
        <end position="158"/>
    </location>
</feature>
<dbReference type="InterPro" id="IPR016818">
    <property type="entry name" value="NOSIP"/>
</dbReference>
<evidence type="ECO:0000256" key="2">
    <source>
        <dbReference type="ARBA" id="ARBA00008126"/>
    </source>
</evidence>